<reference evidence="1" key="2">
    <citation type="journal article" date="2015" name="Fish Shellfish Immunol.">
        <title>Early steps in the European eel (Anguilla anguilla)-Vibrio vulnificus interaction in the gills: Role of the RtxA13 toxin.</title>
        <authorList>
            <person name="Callol A."/>
            <person name="Pajuelo D."/>
            <person name="Ebbesson L."/>
            <person name="Teles M."/>
            <person name="MacKenzie S."/>
            <person name="Amaro C."/>
        </authorList>
    </citation>
    <scope>NUCLEOTIDE SEQUENCE</scope>
</reference>
<protein>
    <submittedName>
        <fullName evidence="1">Uncharacterized protein</fullName>
    </submittedName>
</protein>
<accession>A0A0E9S737</accession>
<dbReference type="EMBL" id="GBXM01072244">
    <property type="protein sequence ID" value="JAH36333.1"/>
    <property type="molecule type" value="Transcribed_RNA"/>
</dbReference>
<dbReference type="AlphaFoldDB" id="A0A0E9S737"/>
<name>A0A0E9S737_ANGAN</name>
<reference evidence="1" key="1">
    <citation type="submission" date="2014-11" db="EMBL/GenBank/DDBJ databases">
        <authorList>
            <person name="Amaro Gonzalez C."/>
        </authorList>
    </citation>
    <scope>NUCLEOTIDE SEQUENCE</scope>
</reference>
<proteinExistence type="predicted"/>
<sequence>MGCYINSRNILHRHPVQQCRHSSKLDC</sequence>
<organism evidence="1">
    <name type="scientific">Anguilla anguilla</name>
    <name type="common">European freshwater eel</name>
    <name type="synonym">Muraena anguilla</name>
    <dbReference type="NCBI Taxonomy" id="7936"/>
    <lineage>
        <taxon>Eukaryota</taxon>
        <taxon>Metazoa</taxon>
        <taxon>Chordata</taxon>
        <taxon>Craniata</taxon>
        <taxon>Vertebrata</taxon>
        <taxon>Euteleostomi</taxon>
        <taxon>Actinopterygii</taxon>
        <taxon>Neopterygii</taxon>
        <taxon>Teleostei</taxon>
        <taxon>Anguilliformes</taxon>
        <taxon>Anguillidae</taxon>
        <taxon>Anguilla</taxon>
    </lineage>
</organism>
<evidence type="ECO:0000313" key="1">
    <source>
        <dbReference type="EMBL" id="JAH36333.1"/>
    </source>
</evidence>